<reference evidence="2" key="1">
    <citation type="journal article" date="2020" name="Nature">
        <title>Giant virus diversity and host interactions through global metagenomics.</title>
        <authorList>
            <person name="Schulz F."/>
            <person name="Roux S."/>
            <person name="Paez-Espino D."/>
            <person name="Jungbluth S."/>
            <person name="Walsh D.A."/>
            <person name="Denef V.J."/>
            <person name="McMahon K.D."/>
            <person name="Konstantinidis K.T."/>
            <person name="Eloe-Fadrosh E.A."/>
            <person name="Kyrpides N.C."/>
            <person name="Woyke T."/>
        </authorList>
    </citation>
    <scope>NUCLEOTIDE SEQUENCE</scope>
    <source>
        <strain evidence="2">GVMAG-S-1103017-68</strain>
    </source>
</reference>
<name>A0A6C0KCW0_9ZZZZ</name>
<evidence type="ECO:0000256" key="1">
    <source>
        <dbReference type="SAM" id="MobiDB-lite"/>
    </source>
</evidence>
<evidence type="ECO:0000313" key="2">
    <source>
        <dbReference type="EMBL" id="QHU15233.1"/>
    </source>
</evidence>
<feature type="compositionally biased region" description="Basic and acidic residues" evidence="1">
    <location>
        <begin position="53"/>
        <end position="64"/>
    </location>
</feature>
<sequence>MPFRYSETKGQAKIYDARTGTVVLQRVGQLHRHAQDDAVLALFHATVVSLQRRTEDASRTRVSGEHNPGVGAWGEPQK</sequence>
<feature type="region of interest" description="Disordered" evidence="1">
    <location>
        <begin position="53"/>
        <end position="78"/>
    </location>
</feature>
<organism evidence="2">
    <name type="scientific">viral metagenome</name>
    <dbReference type="NCBI Taxonomy" id="1070528"/>
    <lineage>
        <taxon>unclassified sequences</taxon>
        <taxon>metagenomes</taxon>
        <taxon>organismal metagenomes</taxon>
    </lineage>
</organism>
<dbReference type="EMBL" id="MN740854">
    <property type="protein sequence ID" value="QHU15233.1"/>
    <property type="molecule type" value="Genomic_DNA"/>
</dbReference>
<dbReference type="AlphaFoldDB" id="A0A6C0KCW0"/>
<proteinExistence type="predicted"/>
<protein>
    <submittedName>
        <fullName evidence="2">Uncharacterized protein</fullName>
    </submittedName>
</protein>
<accession>A0A6C0KCW0</accession>